<dbReference type="InterPro" id="IPR021840">
    <property type="entry name" value="DUF3433"/>
</dbReference>
<feature type="compositionally biased region" description="Polar residues" evidence="1">
    <location>
        <begin position="1188"/>
        <end position="1200"/>
    </location>
</feature>
<evidence type="ECO:0000256" key="2">
    <source>
        <dbReference type="SAM" id="Phobius"/>
    </source>
</evidence>
<feature type="compositionally biased region" description="Basic and acidic residues" evidence="1">
    <location>
        <begin position="37"/>
        <end position="47"/>
    </location>
</feature>
<keyword evidence="2" id="KW-0472">Membrane</keyword>
<feature type="transmembrane region" description="Helical" evidence="2">
    <location>
        <begin position="596"/>
        <end position="618"/>
    </location>
</feature>
<keyword evidence="4" id="KW-1185">Reference proteome</keyword>
<comment type="caution">
    <text evidence="3">The sequence shown here is derived from an EMBL/GenBank/DDBJ whole genome shotgun (WGS) entry which is preliminary data.</text>
</comment>
<feature type="region of interest" description="Disordered" evidence="1">
    <location>
        <begin position="1178"/>
        <end position="1201"/>
    </location>
</feature>
<organism evidence="3 4">
    <name type="scientific">Cladophialophora chaetospira</name>
    <dbReference type="NCBI Taxonomy" id="386627"/>
    <lineage>
        <taxon>Eukaryota</taxon>
        <taxon>Fungi</taxon>
        <taxon>Dikarya</taxon>
        <taxon>Ascomycota</taxon>
        <taxon>Pezizomycotina</taxon>
        <taxon>Eurotiomycetes</taxon>
        <taxon>Chaetothyriomycetidae</taxon>
        <taxon>Chaetothyriales</taxon>
        <taxon>Herpotrichiellaceae</taxon>
        <taxon>Cladophialophora</taxon>
    </lineage>
</organism>
<accession>A0AA38XG91</accession>
<proteinExistence type="predicted"/>
<dbReference type="Proteomes" id="UP001172673">
    <property type="component" value="Unassembled WGS sequence"/>
</dbReference>
<dbReference type="PANTHER" id="PTHR37544:SF1">
    <property type="entry name" value="PHOSPHORIBOSYLAMINOIMIDAZOLE-SUCCINOCARBOXAMIDE SYNTHASE"/>
    <property type="match status" value="1"/>
</dbReference>
<dbReference type="PANTHER" id="PTHR37544">
    <property type="entry name" value="SPRAY-RELATED"/>
    <property type="match status" value="1"/>
</dbReference>
<feature type="region of interest" description="Disordered" evidence="1">
    <location>
        <begin position="36"/>
        <end position="102"/>
    </location>
</feature>
<feature type="transmembrane region" description="Helical" evidence="2">
    <location>
        <begin position="818"/>
        <end position="838"/>
    </location>
</feature>
<gene>
    <name evidence="3" type="ORF">H2200_002810</name>
</gene>
<keyword evidence="2" id="KW-1133">Transmembrane helix</keyword>
<feature type="transmembrane region" description="Helical" evidence="2">
    <location>
        <begin position="152"/>
        <end position="172"/>
    </location>
</feature>
<feature type="transmembrane region" description="Helical" evidence="2">
    <location>
        <begin position="223"/>
        <end position="246"/>
    </location>
</feature>
<feature type="transmembrane region" description="Helical" evidence="2">
    <location>
        <begin position="1220"/>
        <end position="1241"/>
    </location>
</feature>
<feature type="region of interest" description="Disordered" evidence="1">
    <location>
        <begin position="665"/>
        <end position="699"/>
    </location>
</feature>
<name>A0AA38XG91_9EURO</name>
<evidence type="ECO:0000256" key="1">
    <source>
        <dbReference type="SAM" id="MobiDB-lite"/>
    </source>
</evidence>
<keyword evidence="2" id="KW-0812">Transmembrane</keyword>
<feature type="compositionally biased region" description="Polar residues" evidence="1">
    <location>
        <begin position="678"/>
        <end position="690"/>
    </location>
</feature>
<evidence type="ECO:0000313" key="4">
    <source>
        <dbReference type="Proteomes" id="UP001172673"/>
    </source>
</evidence>
<feature type="compositionally biased region" description="Basic and acidic residues" evidence="1">
    <location>
        <begin position="64"/>
        <end position="81"/>
    </location>
</feature>
<feature type="transmembrane region" description="Helical" evidence="2">
    <location>
        <begin position="112"/>
        <end position="140"/>
    </location>
</feature>
<evidence type="ECO:0000313" key="3">
    <source>
        <dbReference type="EMBL" id="KAJ9612869.1"/>
    </source>
</evidence>
<protein>
    <submittedName>
        <fullName evidence="3">Uncharacterized protein</fullName>
    </submittedName>
</protein>
<feature type="transmembrane region" description="Helical" evidence="2">
    <location>
        <begin position="750"/>
        <end position="774"/>
    </location>
</feature>
<dbReference type="Pfam" id="PF11915">
    <property type="entry name" value="DUF3433"/>
    <property type="match status" value="2"/>
</dbReference>
<reference evidence="3" key="1">
    <citation type="submission" date="2022-10" db="EMBL/GenBank/DDBJ databases">
        <title>Culturing micro-colonial fungi from biological soil crusts in the Mojave desert and describing Neophaeococcomyces mojavensis, and introducing the new genera and species Taxawa tesnikishii.</title>
        <authorList>
            <person name="Kurbessoian T."/>
            <person name="Stajich J.E."/>
        </authorList>
    </citation>
    <scope>NUCLEOTIDE SEQUENCE</scope>
    <source>
        <strain evidence="3">TK_41</strain>
    </source>
</reference>
<sequence length="1338" mass="148403">MAAAGQPQSPILRKPVLNCEDVSISRQSSLRSISELRVPESHLRSNEEAVPLPPVNDGDISAPSEHREDVTSATVNDREAPPFRSNNQLTANRPKVSEHNTTSSPIKGWSPFWLGTSVLIAFSVLFLLLIIGLVLLYYFAKKNNGISTQISSNHYFWTYGPTAVLMLVTALWRQVDYTCRRLTPWEEFLHQQPDEKKSLLLDYISPFLLISLWRAIRFQHWSVVIGLSGFMLLKLITVFSTGLLVLSPTLLSHPDAEFQTSSIISAKSYCPSSSTTCNHTYPTVDAVLEFWGLLNDRLQYPEGTSGSSLFELIDIPARTPEGAVITTTVPGFYPTWTCEQAVIHNNSGFPSLTGEESFATGWYDSKLFDISVGNWTWTSPLTIEYCNVGWTRCPQRVIHQTEMTGEQSTLLIINDVRYHQTIAPTLDSSALDSTSTASTDAVNVTHFSAHIAKTTALLCYPNYTIEDTRLRINTAHRHTSQYLEATGPLTHTGDQLVGYNHLDLYWDYYDLLSYSYPAAFPDTDQFGPSIFDLMSKTNIVQDSTTLLDPEVLTTLSARTFKILATQMASSLLQVNETRAVTGSLEYPENRLHVKPLSFWMMVSGFAWMCTITVLLFLARPRARPTRDPASMIGCAYALASNRDLRCQLMNLGGVSNKSLQQELCSSAEPRPEALPRNPAQTTESSGSIQQTHKRPPPGDWQPLAASTMFKVLSCFGLGATTITLAVLQRLSDIQGGIADVRPSPEVVHYLTTYLPASFMLLLATLGSLASFAVITMSPYHYLNRTRANGQRTVLLDIYGKPPLVMVFTSIKRSLTASFFMSIARILSAFLTIVVSGLYTTAPVPIPRTVVIAQLDYFNTSWQSGATDNNAMTILDLLEHKNATFPSFTYDELAIPTIEMAKDQHTVVDTLSYKGDVSLRVSMPVMRGSLKCTLIPERVFHVVHNPYDEPSCPMLHCGMGAHGYVPDPTFNVNAENGSYCPLPGHFDEIQAPSYTMQMVWPPSGYNGAIQSVSAGYPSIAFTLGYFSTDTSLNYSKSDTTVKSNVTTFVCAQYVEESVTDVHFLLPSLSIDTTRPPIFNDSNSRIVSTVQYDMTSHIDQLSSYPELYGPNYVPDGGWQEQVQPIDTFAQLIISGTSGIPVQELVHAENAERLVDAFQHIYRTYMAQAISTNMRQNFAATNNNTKRRSVSTDTTSNEASPQSLRGALVDPTRLRVFQNRPSMIVLEVLLGLILILTIAAYSTIKLSGILPHNPCPIAGTMSLLAGSRLCDDEDGGFLPQDADPRTSRQRDAVLRKWRYSLGWWEEDSKGDRRWVGGLTTGDDLMGKRRFGIDVDTTALEE</sequence>
<dbReference type="EMBL" id="JAPDRK010000004">
    <property type="protein sequence ID" value="KAJ9612869.1"/>
    <property type="molecule type" value="Genomic_DNA"/>
</dbReference>